<feature type="compositionally biased region" description="Basic and acidic residues" evidence="1">
    <location>
        <begin position="20"/>
        <end position="35"/>
    </location>
</feature>
<proteinExistence type="predicted"/>
<evidence type="ECO:0000313" key="3">
    <source>
        <dbReference type="Proteomes" id="UP000554482"/>
    </source>
</evidence>
<evidence type="ECO:0000313" key="2">
    <source>
        <dbReference type="EMBL" id="KAF5184321.1"/>
    </source>
</evidence>
<organism evidence="2 3">
    <name type="scientific">Thalictrum thalictroides</name>
    <name type="common">Rue-anemone</name>
    <name type="synonym">Anemone thalictroides</name>
    <dbReference type="NCBI Taxonomy" id="46969"/>
    <lineage>
        <taxon>Eukaryota</taxon>
        <taxon>Viridiplantae</taxon>
        <taxon>Streptophyta</taxon>
        <taxon>Embryophyta</taxon>
        <taxon>Tracheophyta</taxon>
        <taxon>Spermatophyta</taxon>
        <taxon>Magnoliopsida</taxon>
        <taxon>Ranunculales</taxon>
        <taxon>Ranunculaceae</taxon>
        <taxon>Thalictroideae</taxon>
        <taxon>Thalictrum</taxon>
    </lineage>
</organism>
<name>A0A7J6VHW8_THATH</name>
<gene>
    <name evidence="2" type="ORF">FRX31_026093</name>
</gene>
<evidence type="ECO:0000256" key="1">
    <source>
        <dbReference type="SAM" id="MobiDB-lite"/>
    </source>
</evidence>
<reference evidence="2 3" key="1">
    <citation type="submission" date="2020-06" db="EMBL/GenBank/DDBJ databases">
        <title>Transcriptomic and genomic resources for Thalictrum thalictroides and T. hernandezii: Facilitating candidate gene discovery in an emerging model plant lineage.</title>
        <authorList>
            <person name="Arias T."/>
            <person name="Riano-Pachon D.M."/>
            <person name="Di Stilio V.S."/>
        </authorList>
    </citation>
    <scope>NUCLEOTIDE SEQUENCE [LARGE SCALE GENOMIC DNA]</scope>
    <source>
        <strain evidence="3">cv. WT478/WT964</strain>
        <tissue evidence="2">Leaves</tissue>
    </source>
</reference>
<comment type="caution">
    <text evidence="2">The sequence shown here is derived from an EMBL/GenBank/DDBJ whole genome shotgun (WGS) entry which is preliminary data.</text>
</comment>
<dbReference type="OrthoDB" id="688652at2759"/>
<dbReference type="AlphaFoldDB" id="A0A7J6VHW8"/>
<protein>
    <submittedName>
        <fullName evidence="2">Uncharacterized protein</fullName>
    </submittedName>
</protein>
<sequence length="199" mass="23160">MEVKRAARGKGVVVNTNKGEAMKGDTQKNVRGLNDPDKAKDINNVRVENNLCLLALLETKVRIDKYNYIRSLRCRDWEHTNNYEADNYGRIWVCWNPVLVNVQKMEASDQLKTSPFWFFDGWIHLAGFMDVVSEGWDIDFNYNPMLVLIHKLFNLKNKLRIWVANSGSDLHKREKQLLKKYGNLARAELAIMKRRSGCD</sequence>
<accession>A0A7J6VHW8</accession>
<dbReference type="EMBL" id="JABWDY010032244">
    <property type="protein sequence ID" value="KAF5184321.1"/>
    <property type="molecule type" value="Genomic_DNA"/>
</dbReference>
<keyword evidence="3" id="KW-1185">Reference proteome</keyword>
<dbReference type="Proteomes" id="UP000554482">
    <property type="component" value="Unassembled WGS sequence"/>
</dbReference>
<feature type="region of interest" description="Disordered" evidence="1">
    <location>
        <begin position="14"/>
        <end position="35"/>
    </location>
</feature>